<organism evidence="1 2">
    <name type="scientific">Irregularibacter muris</name>
    <dbReference type="NCBI Taxonomy" id="1796619"/>
    <lineage>
        <taxon>Bacteria</taxon>
        <taxon>Bacillati</taxon>
        <taxon>Bacillota</taxon>
        <taxon>Clostridia</taxon>
        <taxon>Eubacteriales</taxon>
        <taxon>Eubacteriaceae</taxon>
        <taxon>Irregularibacter</taxon>
    </lineage>
</organism>
<comment type="caution">
    <text evidence="1">The sequence shown here is derived from an EMBL/GenBank/DDBJ whole genome shotgun (WGS) entry which is preliminary data.</text>
</comment>
<dbReference type="Proteomes" id="UP001205748">
    <property type="component" value="Unassembled WGS sequence"/>
</dbReference>
<reference evidence="1" key="1">
    <citation type="submission" date="2022-07" db="EMBL/GenBank/DDBJ databases">
        <title>Enhanced cultured diversity of the mouse gut microbiota enables custom-made synthetic communities.</title>
        <authorList>
            <person name="Afrizal A."/>
        </authorList>
    </citation>
    <scope>NUCLEOTIDE SEQUENCE</scope>
    <source>
        <strain evidence="1">DSM 28593</strain>
    </source>
</reference>
<proteinExistence type="predicted"/>
<sequence length="185" mass="21790">MKGFIVTICLAFILLLISGCQMIDNPVKILKNDEIKNTTELETRDISLTHGQLEIYEKYAKTGDEQLLKQLTPLEIFKCYIHAYEIHDYNTLYGFYIKGEVYGTPKKKDFLGDMDGEKMDKENLLLIKELKENIKKLSQIRYDDDTAYIQITLKESNEISRDLVWNFKLLKNQQDIWKVDWLPIK</sequence>
<dbReference type="PROSITE" id="PS51257">
    <property type="entry name" value="PROKAR_LIPOPROTEIN"/>
    <property type="match status" value="1"/>
</dbReference>
<dbReference type="AlphaFoldDB" id="A0AAE3KZJ6"/>
<evidence type="ECO:0008006" key="3">
    <source>
        <dbReference type="Google" id="ProtNLM"/>
    </source>
</evidence>
<name>A0AAE3KZJ6_9FIRM</name>
<protein>
    <recommendedName>
        <fullName evidence="3">Lipoprotein</fullName>
    </recommendedName>
</protein>
<gene>
    <name evidence="1" type="ORF">NSA47_07290</name>
</gene>
<keyword evidence="2" id="KW-1185">Reference proteome</keyword>
<accession>A0AAE3KZJ6</accession>
<dbReference type="RefSeq" id="WP_257530481.1">
    <property type="nucleotide sequence ID" value="NZ_JANKAS010000005.1"/>
</dbReference>
<evidence type="ECO:0000313" key="2">
    <source>
        <dbReference type="Proteomes" id="UP001205748"/>
    </source>
</evidence>
<evidence type="ECO:0000313" key="1">
    <source>
        <dbReference type="EMBL" id="MCR1898786.1"/>
    </source>
</evidence>
<dbReference type="EMBL" id="JANKAS010000005">
    <property type="protein sequence ID" value="MCR1898786.1"/>
    <property type="molecule type" value="Genomic_DNA"/>
</dbReference>